<feature type="transmembrane region" description="Helical" evidence="6">
    <location>
        <begin position="124"/>
        <end position="140"/>
    </location>
</feature>
<comment type="similarity">
    <text evidence="2">Belongs to the oxidase-dependent Fe transporter (OFeT) (TC 9.A.10.1) family.</text>
</comment>
<evidence type="ECO:0000256" key="4">
    <source>
        <dbReference type="ARBA" id="ARBA00022989"/>
    </source>
</evidence>
<dbReference type="OrthoDB" id="8215804at2"/>
<dbReference type="GO" id="GO:0015093">
    <property type="term" value="F:ferrous iron transmembrane transporter activity"/>
    <property type="evidence" value="ECO:0007669"/>
    <property type="project" value="TreeGrafter"/>
</dbReference>
<evidence type="ECO:0008006" key="9">
    <source>
        <dbReference type="Google" id="ProtNLM"/>
    </source>
</evidence>
<dbReference type="EMBL" id="MRCG01000001">
    <property type="protein sequence ID" value="OKH51196.1"/>
    <property type="molecule type" value="Genomic_DNA"/>
</dbReference>
<evidence type="ECO:0000256" key="6">
    <source>
        <dbReference type="SAM" id="Phobius"/>
    </source>
</evidence>
<feature type="transmembrane region" description="Helical" evidence="6">
    <location>
        <begin position="160"/>
        <end position="179"/>
    </location>
</feature>
<dbReference type="PANTHER" id="PTHR31632:SF2">
    <property type="entry name" value="PLASMA MEMBRANE IRON PERMEASE"/>
    <property type="match status" value="1"/>
</dbReference>
<proteinExistence type="inferred from homology"/>
<dbReference type="AlphaFoldDB" id="A0A1U7JBU6"/>
<protein>
    <recommendedName>
        <fullName evidence="9">FTR1 family iron permease</fullName>
    </recommendedName>
</protein>
<evidence type="ECO:0000256" key="5">
    <source>
        <dbReference type="ARBA" id="ARBA00023136"/>
    </source>
</evidence>
<dbReference type="Proteomes" id="UP000185557">
    <property type="component" value="Unassembled WGS sequence"/>
</dbReference>
<feature type="transmembrane region" description="Helical" evidence="6">
    <location>
        <begin position="191"/>
        <end position="210"/>
    </location>
</feature>
<dbReference type="Pfam" id="PF03239">
    <property type="entry name" value="FTR1"/>
    <property type="match status" value="1"/>
</dbReference>
<dbReference type="GO" id="GO:0033573">
    <property type="term" value="C:high-affinity iron permease complex"/>
    <property type="evidence" value="ECO:0007669"/>
    <property type="project" value="InterPro"/>
</dbReference>
<dbReference type="STRING" id="549789.NIES30_00385"/>
<keyword evidence="3 6" id="KW-0812">Transmembrane</keyword>
<organism evidence="7 8">
    <name type="scientific">Phormidium tenue NIES-30</name>
    <dbReference type="NCBI Taxonomy" id="549789"/>
    <lineage>
        <taxon>Bacteria</taxon>
        <taxon>Bacillati</taxon>
        <taxon>Cyanobacteriota</taxon>
        <taxon>Cyanophyceae</taxon>
        <taxon>Oscillatoriophycideae</taxon>
        <taxon>Oscillatoriales</taxon>
        <taxon>Oscillatoriaceae</taxon>
        <taxon>Phormidium</taxon>
    </lineage>
</organism>
<comment type="subcellular location">
    <subcellularLocation>
        <location evidence="1">Membrane</location>
        <topology evidence="1">Multi-pass membrane protein</topology>
    </subcellularLocation>
</comment>
<dbReference type="PANTHER" id="PTHR31632">
    <property type="entry name" value="IRON TRANSPORTER FTH1"/>
    <property type="match status" value="1"/>
</dbReference>
<reference evidence="7 8" key="1">
    <citation type="submission" date="2016-11" db="EMBL/GenBank/DDBJ databases">
        <title>Draft Genome Sequences of Nine Cyanobacterial Strains from Diverse Habitats.</title>
        <authorList>
            <person name="Zhu T."/>
            <person name="Hou S."/>
            <person name="Lu X."/>
            <person name="Hess W.R."/>
        </authorList>
    </citation>
    <scope>NUCLEOTIDE SEQUENCE [LARGE SCALE GENOMIC DNA]</scope>
    <source>
        <strain evidence="7 8">NIES-30</strain>
    </source>
</reference>
<keyword evidence="5 6" id="KW-0472">Membrane</keyword>
<dbReference type="InterPro" id="IPR004923">
    <property type="entry name" value="FTR1/Fip1/EfeU"/>
</dbReference>
<comment type="caution">
    <text evidence="7">The sequence shown here is derived from an EMBL/GenBank/DDBJ whole genome shotgun (WGS) entry which is preliminary data.</text>
</comment>
<keyword evidence="8" id="KW-1185">Reference proteome</keyword>
<gene>
    <name evidence="7" type="ORF">NIES30_00385</name>
</gene>
<evidence type="ECO:0000256" key="1">
    <source>
        <dbReference type="ARBA" id="ARBA00004141"/>
    </source>
</evidence>
<name>A0A1U7JBU6_9CYAN</name>
<feature type="transmembrane region" description="Helical" evidence="6">
    <location>
        <begin position="43"/>
        <end position="65"/>
    </location>
</feature>
<sequence>MDFTAALPTFFITLREGVEAALVVGIVLACLAKANRQSLNSWAYAGIAAGLAGSVMLGIALGLGLQQIQQVLPSLQTVIKPLLNVLFGAIAIIMLSWMLLWMTRQARSLKGEIEGTVRSALDDAQTAGWSVFSLVCIAVLREGFETVLFIFTNVETSVSAVAGAVGGLLGAVLIGLALFRWGLRINLKRFFQVMGILLLLIVGGLVVSVFKNLDAALAAISQINPAADLCFAQSSCILGPLVWDGSSILSDRQFPGIVFKTLLGYRDHLYLLQIVAYLSFLALVGSRYFRSLNPSLPTTTPSTTP</sequence>
<feature type="transmembrane region" description="Helical" evidence="6">
    <location>
        <begin position="269"/>
        <end position="289"/>
    </location>
</feature>
<feature type="transmembrane region" description="Helical" evidence="6">
    <location>
        <begin position="12"/>
        <end position="31"/>
    </location>
</feature>
<evidence type="ECO:0000313" key="7">
    <source>
        <dbReference type="EMBL" id="OKH51196.1"/>
    </source>
</evidence>
<evidence type="ECO:0000313" key="8">
    <source>
        <dbReference type="Proteomes" id="UP000185557"/>
    </source>
</evidence>
<accession>A0A1U7JBU6</accession>
<evidence type="ECO:0000256" key="3">
    <source>
        <dbReference type="ARBA" id="ARBA00022692"/>
    </source>
</evidence>
<feature type="transmembrane region" description="Helical" evidence="6">
    <location>
        <begin position="85"/>
        <end position="103"/>
    </location>
</feature>
<keyword evidence="4 6" id="KW-1133">Transmembrane helix</keyword>
<evidence type="ECO:0000256" key="2">
    <source>
        <dbReference type="ARBA" id="ARBA00008333"/>
    </source>
</evidence>